<comment type="caution">
    <text evidence="1">The sequence shown here is derived from an EMBL/GenBank/DDBJ whole genome shotgun (WGS) entry which is preliminary data.</text>
</comment>
<evidence type="ECO:0000313" key="3">
    <source>
        <dbReference type="Proteomes" id="UP000663854"/>
    </source>
</evidence>
<dbReference type="Proteomes" id="UP000663870">
    <property type="component" value="Unassembled WGS sequence"/>
</dbReference>
<dbReference type="Proteomes" id="UP000663854">
    <property type="component" value="Unassembled WGS sequence"/>
</dbReference>
<protein>
    <submittedName>
        <fullName evidence="1">Uncharacterized protein</fullName>
    </submittedName>
</protein>
<evidence type="ECO:0000313" key="1">
    <source>
        <dbReference type="EMBL" id="CAF1031956.1"/>
    </source>
</evidence>
<sequence length="82" mass="9014">MNASIEEMMVSAYQAICSGQLPEAVELCSKMIFVAEGGEAKKHSELCSYRAGCRLLTKEFNHNISIDGITIFDNGDNGKIFH</sequence>
<reference evidence="1" key="1">
    <citation type="submission" date="2021-02" db="EMBL/GenBank/DDBJ databases">
        <authorList>
            <person name="Nowell W R."/>
        </authorList>
    </citation>
    <scope>NUCLEOTIDE SEQUENCE</scope>
</reference>
<organism evidence="1 3">
    <name type="scientific">Rotaria sordida</name>
    <dbReference type="NCBI Taxonomy" id="392033"/>
    <lineage>
        <taxon>Eukaryota</taxon>
        <taxon>Metazoa</taxon>
        <taxon>Spiralia</taxon>
        <taxon>Gnathifera</taxon>
        <taxon>Rotifera</taxon>
        <taxon>Eurotatoria</taxon>
        <taxon>Bdelloidea</taxon>
        <taxon>Philodinida</taxon>
        <taxon>Philodinidae</taxon>
        <taxon>Rotaria</taxon>
    </lineage>
</organism>
<keyword evidence="4" id="KW-1185">Reference proteome</keyword>
<accession>A0A814J172</accession>
<gene>
    <name evidence="2" type="ORF">JXQ802_LOCUS39944</name>
    <name evidence="1" type="ORF">PYM288_LOCUS16184</name>
</gene>
<evidence type="ECO:0000313" key="2">
    <source>
        <dbReference type="EMBL" id="CAF1492489.1"/>
    </source>
</evidence>
<dbReference type="EMBL" id="CAJNOL010002362">
    <property type="protein sequence ID" value="CAF1492489.1"/>
    <property type="molecule type" value="Genomic_DNA"/>
</dbReference>
<name>A0A814J172_9BILA</name>
<evidence type="ECO:0000313" key="4">
    <source>
        <dbReference type="Proteomes" id="UP000663870"/>
    </source>
</evidence>
<proteinExistence type="predicted"/>
<dbReference type="AlphaFoldDB" id="A0A814J172"/>
<dbReference type="EMBL" id="CAJNOH010000410">
    <property type="protein sequence ID" value="CAF1031956.1"/>
    <property type="molecule type" value="Genomic_DNA"/>
</dbReference>